<dbReference type="RefSeq" id="WP_009138117.1">
    <property type="nucleotide sequence ID" value="NZ_JH594598.1"/>
</dbReference>
<keyword evidence="1" id="KW-0802">TPR repeat</keyword>
<gene>
    <name evidence="2" type="ORF">HMPREF9449_02974</name>
</gene>
<dbReference type="InterPro" id="IPR011990">
    <property type="entry name" value="TPR-like_helical_dom_sf"/>
</dbReference>
<dbReference type="SUPFAM" id="SSF48452">
    <property type="entry name" value="TPR-like"/>
    <property type="match status" value="1"/>
</dbReference>
<dbReference type="HOGENOM" id="CLU_2465998_0_0_10"/>
<dbReference type="AlphaFoldDB" id="H1DL38"/>
<dbReference type="InterPro" id="IPR019734">
    <property type="entry name" value="TPR_rpt"/>
</dbReference>
<dbReference type="eggNOG" id="ENOG5033NI7">
    <property type="taxonomic scope" value="Bacteria"/>
</dbReference>
<reference evidence="2 3" key="1">
    <citation type="submission" date="2012-01" db="EMBL/GenBank/DDBJ databases">
        <title>The Genome Sequence of Odoribacter laneus YIT 12061.</title>
        <authorList>
            <consortium name="The Broad Institute Genome Sequencing Platform"/>
            <person name="Earl A."/>
            <person name="Ward D."/>
            <person name="Feldgarden M."/>
            <person name="Gevers D."/>
            <person name="Morotomi M."/>
            <person name="Young S.K."/>
            <person name="Zeng Q."/>
            <person name="Gargeya S."/>
            <person name="Fitzgerald M."/>
            <person name="Haas B."/>
            <person name="Abouelleil A."/>
            <person name="Alvarado L."/>
            <person name="Arachchi H.M."/>
            <person name="Berlin A."/>
            <person name="Chapman S.B."/>
            <person name="Gearin G."/>
            <person name="Goldberg J."/>
            <person name="Griggs A."/>
            <person name="Gujja S."/>
            <person name="Hansen M."/>
            <person name="Heiman D."/>
            <person name="Howarth C."/>
            <person name="Larimer J."/>
            <person name="Lui A."/>
            <person name="MacDonald P.J.P."/>
            <person name="McCowen C."/>
            <person name="Montmayeur A."/>
            <person name="Murphy C."/>
            <person name="Neiman D."/>
            <person name="Pearson M."/>
            <person name="Priest M."/>
            <person name="Roberts A."/>
            <person name="Saif S."/>
            <person name="Shea T."/>
            <person name="Sisk P."/>
            <person name="Stolte C."/>
            <person name="Sykes S."/>
            <person name="Wortman J."/>
            <person name="Nusbaum C."/>
            <person name="Birren B."/>
        </authorList>
    </citation>
    <scope>NUCLEOTIDE SEQUENCE [LARGE SCALE GENOMIC DNA]</scope>
    <source>
        <strain evidence="2 3">YIT 12061</strain>
    </source>
</reference>
<protein>
    <submittedName>
        <fullName evidence="2">Uncharacterized protein</fullName>
    </submittedName>
</protein>
<sequence length="88" mass="9994">MNERIEGLVAEGQITEALAELEKYPVEQQGEAWLLYIGELYYKLGKSTEALNRFNAVLRINPENAKALAYVEMINGVLDFFCKDLLNP</sequence>
<dbReference type="Gene3D" id="1.25.40.10">
    <property type="entry name" value="Tetratricopeptide repeat domain"/>
    <property type="match status" value="1"/>
</dbReference>
<dbReference type="PATRIC" id="fig|742817.3.peg.3183"/>
<dbReference type="Proteomes" id="UP000004892">
    <property type="component" value="Unassembled WGS sequence"/>
</dbReference>
<evidence type="ECO:0000313" key="3">
    <source>
        <dbReference type="Proteomes" id="UP000004892"/>
    </source>
</evidence>
<dbReference type="STRING" id="742817.HMPREF9449_02974"/>
<dbReference type="EMBL" id="ADMC01000034">
    <property type="protein sequence ID" value="EHP45129.1"/>
    <property type="molecule type" value="Genomic_DNA"/>
</dbReference>
<evidence type="ECO:0000256" key="1">
    <source>
        <dbReference type="PROSITE-ProRule" id="PRU00339"/>
    </source>
</evidence>
<evidence type="ECO:0000313" key="2">
    <source>
        <dbReference type="EMBL" id="EHP45129.1"/>
    </source>
</evidence>
<feature type="repeat" description="TPR" evidence="1">
    <location>
        <begin position="31"/>
        <end position="64"/>
    </location>
</feature>
<comment type="caution">
    <text evidence="2">The sequence shown here is derived from an EMBL/GenBank/DDBJ whole genome shotgun (WGS) entry which is preliminary data.</text>
</comment>
<name>H1DL38_9BACT</name>
<proteinExistence type="predicted"/>
<organism evidence="2 3">
    <name type="scientific">Odoribacter laneus YIT 12061</name>
    <dbReference type="NCBI Taxonomy" id="742817"/>
    <lineage>
        <taxon>Bacteria</taxon>
        <taxon>Pseudomonadati</taxon>
        <taxon>Bacteroidota</taxon>
        <taxon>Bacteroidia</taxon>
        <taxon>Bacteroidales</taxon>
        <taxon>Odoribacteraceae</taxon>
        <taxon>Odoribacter</taxon>
    </lineage>
</organism>
<dbReference type="GeneID" id="98070492"/>
<accession>H1DL38</accession>
<dbReference type="PROSITE" id="PS50005">
    <property type="entry name" value="TPR"/>
    <property type="match status" value="1"/>
</dbReference>
<keyword evidence="3" id="KW-1185">Reference proteome</keyword>